<dbReference type="SUPFAM" id="SSF51197">
    <property type="entry name" value="Clavaminate synthase-like"/>
    <property type="match status" value="1"/>
</dbReference>
<keyword evidence="1" id="KW-0479">Metal-binding</keyword>
<name>A0A2K1J0P6_PHYPA</name>
<reference evidence="4 6" key="2">
    <citation type="journal article" date="2018" name="Plant J.">
        <title>The Physcomitrella patens chromosome-scale assembly reveals moss genome structure and evolution.</title>
        <authorList>
            <person name="Lang D."/>
            <person name="Ullrich K.K."/>
            <person name="Murat F."/>
            <person name="Fuchs J."/>
            <person name="Jenkins J."/>
            <person name="Haas F.B."/>
            <person name="Piednoel M."/>
            <person name="Gundlach H."/>
            <person name="Van Bel M."/>
            <person name="Meyberg R."/>
            <person name="Vives C."/>
            <person name="Morata J."/>
            <person name="Symeonidi A."/>
            <person name="Hiss M."/>
            <person name="Muchero W."/>
            <person name="Kamisugi Y."/>
            <person name="Saleh O."/>
            <person name="Blanc G."/>
            <person name="Decker E.L."/>
            <person name="van Gessel N."/>
            <person name="Grimwood J."/>
            <person name="Hayes R.D."/>
            <person name="Graham S.W."/>
            <person name="Gunter L.E."/>
            <person name="McDaniel S.F."/>
            <person name="Hoernstein S.N.W."/>
            <person name="Larsson A."/>
            <person name="Li F.W."/>
            <person name="Perroud P.F."/>
            <person name="Phillips J."/>
            <person name="Ranjan P."/>
            <person name="Rokshar D.S."/>
            <person name="Rothfels C.J."/>
            <person name="Schneider L."/>
            <person name="Shu S."/>
            <person name="Stevenson D.W."/>
            <person name="Thummler F."/>
            <person name="Tillich M."/>
            <person name="Villarreal Aguilar J.C."/>
            <person name="Widiez T."/>
            <person name="Wong G.K."/>
            <person name="Wymore A."/>
            <person name="Zhang Y."/>
            <person name="Zimmer A.D."/>
            <person name="Quatrano R.S."/>
            <person name="Mayer K.F.X."/>
            <person name="Goodstein D."/>
            <person name="Casacuberta J.M."/>
            <person name="Vandepoele K."/>
            <person name="Reski R."/>
            <person name="Cuming A.C."/>
            <person name="Tuskan G.A."/>
            <person name="Maumus F."/>
            <person name="Salse J."/>
            <person name="Schmutz J."/>
            <person name="Rensing S.A."/>
        </authorList>
    </citation>
    <scope>NUCLEOTIDE SEQUENCE [LARGE SCALE GENOMIC DNA]</scope>
    <source>
        <strain evidence="5 6">cv. Gransden 2004</strain>
    </source>
</reference>
<evidence type="ECO:0000259" key="3">
    <source>
        <dbReference type="PROSITE" id="PS51471"/>
    </source>
</evidence>
<accession>A0A2K1J0P6</accession>
<evidence type="ECO:0000256" key="1">
    <source>
        <dbReference type="ARBA" id="ARBA00022723"/>
    </source>
</evidence>
<dbReference type="Gramene" id="Pp3c18_11200V3.2">
    <property type="protein sequence ID" value="Pp3c18_11200V3.2"/>
    <property type="gene ID" value="Pp3c18_11200"/>
</dbReference>
<dbReference type="InterPro" id="IPR050295">
    <property type="entry name" value="Plant_2OG-oxidoreductases"/>
</dbReference>
<keyword evidence="6" id="KW-1185">Reference proteome</keyword>
<dbReference type="EnsemblPlants" id="Pp3c18_11200V3.1">
    <property type="protein sequence ID" value="Pp3c18_11200V3.1"/>
    <property type="gene ID" value="Pp3c18_11200"/>
</dbReference>
<dbReference type="PROSITE" id="PS51471">
    <property type="entry name" value="FE2OG_OXY"/>
    <property type="match status" value="1"/>
</dbReference>
<dbReference type="Proteomes" id="UP000006727">
    <property type="component" value="Chromosome 18"/>
</dbReference>
<dbReference type="PaxDb" id="3218-PP1S19_328V6.2"/>
<evidence type="ECO:0000313" key="5">
    <source>
        <dbReference type="EnsemblPlants" id="Pp3c18_11200V3.1"/>
    </source>
</evidence>
<dbReference type="PANTHER" id="PTHR47991">
    <property type="entry name" value="OXOGLUTARATE/IRON-DEPENDENT DIOXYGENASE"/>
    <property type="match status" value="1"/>
</dbReference>
<protein>
    <recommendedName>
        <fullName evidence="3">Fe2OG dioxygenase domain-containing protein</fullName>
    </recommendedName>
</protein>
<evidence type="ECO:0000256" key="2">
    <source>
        <dbReference type="ARBA" id="ARBA00023004"/>
    </source>
</evidence>
<dbReference type="InterPro" id="IPR005123">
    <property type="entry name" value="Oxoglu/Fe-dep_dioxygenase_dom"/>
</dbReference>
<evidence type="ECO:0000313" key="6">
    <source>
        <dbReference type="Proteomes" id="UP000006727"/>
    </source>
</evidence>
<reference evidence="4 6" key="1">
    <citation type="journal article" date="2008" name="Science">
        <title>The Physcomitrella genome reveals evolutionary insights into the conquest of land by plants.</title>
        <authorList>
            <person name="Rensing S."/>
            <person name="Lang D."/>
            <person name="Zimmer A."/>
            <person name="Terry A."/>
            <person name="Salamov A."/>
            <person name="Shapiro H."/>
            <person name="Nishiyama T."/>
            <person name="Perroud P.-F."/>
            <person name="Lindquist E."/>
            <person name="Kamisugi Y."/>
            <person name="Tanahashi T."/>
            <person name="Sakakibara K."/>
            <person name="Fujita T."/>
            <person name="Oishi K."/>
            <person name="Shin-I T."/>
            <person name="Kuroki Y."/>
            <person name="Toyoda A."/>
            <person name="Suzuki Y."/>
            <person name="Hashimoto A."/>
            <person name="Yamaguchi K."/>
            <person name="Sugano A."/>
            <person name="Kohara Y."/>
            <person name="Fujiyama A."/>
            <person name="Anterola A."/>
            <person name="Aoki S."/>
            <person name="Ashton N."/>
            <person name="Barbazuk W.B."/>
            <person name="Barker E."/>
            <person name="Bennetzen J."/>
            <person name="Bezanilla M."/>
            <person name="Blankenship R."/>
            <person name="Cho S.H."/>
            <person name="Dutcher S."/>
            <person name="Estelle M."/>
            <person name="Fawcett J.A."/>
            <person name="Gundlach H."/>
            <person name="Hanada K."/>
            <person name="Heyl A."/>
            <person name="Hicks K.A."/>
            <person name="Hugh J."/>
            <person name="Lohr M."/>
            <person name="Mayer K."/>
            <person name="Melkozernov A."/>
            <person name="Murata T."/>
            <person name="Nelson D."/>
            <person name="Pils B."/>
            <person name="Prigge M."/>
            <person name="Reiss B."/>
            <person name="Renner T."/>
            <person name="Rombauts S."/>
            <person name="Rushton P."/>
            <person name="Sanderfoot A."/>
            <person name="Schween G."/>
            <person name="Shiu S.-H."/>
            <person name="Stueber K."/>
            <person name="Theodoulou F.L."/>
            <person name="Tu H."/>
            <person name="Van de Peer Y."/>
            <person name="Verrier P.J."/>
            <person name="Waters E."/>
            <person name="Wood A."/>
            <person name="Yang L."/>
            <person name="Cove D."/>
            <person name="Cuming A."/>
            <person name="Hasebe M."/>
            <person name="Lucas S."/>
            <person name="Mishler D.B."/>
            <person name="Reski R."/>
            <person name="Grigoriev I."/>
            <person name="Quatrano R.S."/>
            <person name="Boore J.L."/>
        </authorList>
    </citation>
    <scope>NUCLEOTIDE SEQUENCE [LARGE SCALE GENOMIC DNA]</scope>
    <source>
        <strain evidence="5 6">cv. Gransden 2004</strain>
    </source>
</reference>
<sequence length="159" mass="17905">MRFNFYPTCPCSDKVWGLIAHRDPCMLTILQQDSVGGLQIQTNGQWLGVATVPFSLVVNVGDMLKAMSNGRFQSMLHRVVTNSSKQRLSMAYFCNTTSDAMIGVAPALITKDRPAEYRPFGYAEYSCMPFHPSDLTSIHEYRPHRLDSYKIMPTDSVSE</sequence>
<dbReference type="AlphaFoldDB" id="A0A2K1J0P6"/>
<dbReference type="Pfam" id="PF03171">
    <property type="entry name" value="2OG-FeII_Oxy"/>
    <property type="match status" value="1"/>
</dbReference>
<dbReference type="Gene3D" id="2.60.120.330">
    <property type="entry name" value="B-lactam Antibiotic, Isopenicillin N Synthase, Chain"/>
    <property type="match status" value="1"/>
</dbReference>
<organism evidence="4">
    <name type="scientific">Physcomitrium patens</name>
    <name type="common">Spreading-leaved earth moss</name>
    <name type="synonym">Physcomitrella patens</name>
    <dbReference type="NCBI Taxonomy" id="3218"/>
    <lineage>
        <taxon>Eukaryota</taxon>
        <taxon>Viridiplantae</taxon>
        <taxon>Streptophyta</taxon>
        <taxon>Embryophyta</taxon>
        <taxon>Bryophyta</taxon>
        <taxon>Bryophytina</taxon>
        <taxon>Bryopsida</taxon>
        <taxon>Funariidae</taxon>
        <taxon>Funariales</taxon>
        <taxon>Funariaceae</taxon>
        <taxon>Physcomitrium</taxon>
    </lineage>
</organism>
<dbReference type="InterPro" id="IPR027443">
    <property type="entry name" value="IPNS-like_sf"/>
</dbReference>
<gene>
    <name evidence="4" type="ORF">PHYPA_022997</name>
</gene>
<evidence type="ECO:0000313" key="4">
    <source>
        <dbReference type="EMBL" id="PNR35098.1"/>
    </source>
</evidence>
<proteinExistence type="predicted"/>
<reference evidence="5" key="3">
    <citation type="submission" date="2020-12" db="UniProtKB">
        <authorList>
            <consortium name="EnsemblPlants"/>
        </authorList>
    </citation>
    <scope>IDENTIFICATION</scope>
</reference>
<dbReference type="InParanoid" id="A0A2K1J0P6"/>
<dbReference type="Gramene" id="Pp3c18_11200V3.1">
    <property type="protein sequence ID" value="Pp3c18_11200V3.1"/>
    <property type="gene ID" value="Pp3c18_11200"/>
</dbReference>
<keyword evidence="2" id="KW-0408">Iron</keyword>
<dbReference type="EMBL" id="ABEU02000018">
    <property type="protein sequence ID" value="PNR35098.1"/>
    <property type="molecule type" value="Genomic_DNA"/>
</dbReference>
<dbReference type="EnsemblPlants" id="Pp3c18_11200V3.2">
    <property type="protein sequence ID" value="Pp3c18_11200V3.2"/>
    <property type="gene ID" value="Pp3c18_11200"/>
</dbReference>
<feature type="domain" description="Fe2OG dioxygenase" evidence="3">
    <location>
        <begin position="1"/>
        <end position="96"/>
    </location>
</feature>
<dbReference type="InterPro" id="IPR044861">
    <property type="entry name" value="IPNS-like_FE2OG_OXY"/>
</dbReference>
<dbReference type="GO" id="GO:0046872">
    <property type="term" value="F:metal ion binding"/>
    <property type="evidence" value="ECO:0007669"/>
    <property type="project" value="UniProtKB-KW"/>
</dbReference>